<comment type="similarity">
    <text evidence="6">Belongs to the trans-sulfuration enzymes family.</text>
</comment>
<evidence type="ECO:0000256" key="4">
    <source>
        <dbReference type="ARBA" id="ARBA00023167"/>
    </source>
</evidence>
<sequence length="375" mass="39410">MSGTYGDSTRSVKAVASEEIPGQPVIAPPVPAATYHLSADEGDALDSYGRKSNPTWRRLESALAALEGAAAALCFGSGMAALTAVLRVLAEPGRTLVVPADGYYQVRAYAEEFLAPRGVTVVEARCAEMAEAAARADVVLAETPSNPELDVVDLHQLAMDCRSRGTVLVVDNTTATPLGQQPLSLGADLVVASATKALSGHSDVLAGYVAGSHPELMARVERERLHAGPILGAFEAWLVLRSLGSAGLRFERQCQNAAAVALMMRDHPAVRSVRYPGLADDPSHGVAAKQMRRFGGIVSVELADAGAVHDLVARSELLVASTSFGGIHTSVDRRARWGDRVADGFARISLGIEDTDDLVKDLQRALGPGTTTPSR</sequence>
<dbReference type="NCBIfam" id="NF005758">
    <property type="entry name" value="PRK07582.1"/>
    <property type="match status" value="1"/>
</dbReference>
<dbReference type="GO" id="GO:0019346">
    <property type="term" value="P:transsulfuration"/>
    <property type="evidence" value="ECO:0007669"/>
    <property type="project" value="InterPro"/>
</dbReference>
<dbReference type="SUPFAM" id="SSF53383">
    <property type="entry name" value="PLP-dependent transferases"/>
    <property type="match status" value="1"/>
</dbReference>
<protein>
    <submittedName>
        <fullName evidence="7">Cystathionine gamma-lyase [Rhodococcus jostii RHA1]</fullName>
    </submittedName>
</protein>
<evidence type="ECO:0000256" key="1">
    <source>
        <dbReference type="ARBA" id="ARBA00001933"/>
    </source>
</evidence>
<evidence type="ECO:0000256" key="5">
    <source>
        <dbReference type="PIRSR" id="PIRSR001434-2"/>
    </source>
</evidence>
<feature type="modified residue" description="N6-(pyridoxal phosphate)lysine" evidence="5">
    <location>
        <position position="196"/>
    </location>
</feature>
<comment type="cofactor">
    <cofactor evidence="1 6">
        <name>pyridoxal 5'-phosphate</name>
        <dbReference type="ChEBI" id="CHEBI:597326"/>
    </cofactor>
</comment>
<dbReference type="GO" id="GO:0019343">
    <property type="term" value="P:cysteine biosynthetic process via cystathionine"/>
    <property type="evidence" value="ECO:0007669"/>
    <property type="project" value="TreeGrafter"/>
</dbReference>
<organism evidence="7 8">
    <name type="scientific">Mycolicibacterium parafortuitum</name>
    <name type="common">Mycobacterium parafortuitum</name>
    <dbReference type="NCBI Taxonomy" id="39692"/>
    <lineage>
        <taxon>Bacteria</taxon>
        <taxon>Bacillati</taxon>
        <taxon>Actinomycetota</taxon>
        <taxon>Actinomycetes</taxon>
        <taxon>Mycobacteriales</taxon>
        <taxon>Mycobacteriaceae</taxon>
        <taxon>Mycolicibacterium</taxon>
    </lineage>
</organism>
<dbReference type="GO" id="GO:0030170">
    <property type="term" value="F:pyridoxal phosphate binding"/>
    <property type="evidence" value="ECO:0007669"/>
    <property type="project" value="InterPro"/>
</dbReference>
<gene>
    <name evidence="7" type="ORF">MPP7335_02957</name>
</gene>
<dbReference type="PANTHER" id="PTHR11808:SF85">
    <property type="entry name" value="CYSTATHIONINE GAMMA-LYASE-RELATED"/>
    <property type="match status" value="1"/>
</dbReference>
<accession>A0A375YJA2</accession>
<evidence type="ECO:0000313" key="7">
    <source>
        <dbReference type="EMBL" id="SRX81208.1"/>
    </source>
</evidence>
<evidence type="ECO:0000256" key="2">
    <source>
        <dbReference type="ARBA" id="ARBA00011881"/>
    </source>
</evidence>
<dbReference type="PIRSF" id="PIRSF001434">
    <property type="entry name" value="CGS"/>
    <property type="match status" value="1"/>
</dbReference>
<dbReference type="InterPro" id="IPR015422">
    <property type="entry name" value="PyrdxlP-dep_Trfase_small"/>
</dbReference>
<dbReference type="InterPro" id="IPR000277">
    <property type="entry name" value="Cys/Met-Metab_PyrdxlP-dep_enz"/>
</dbReference>
<dbReference type="Gene3D" id="3.40.640.10">
    <property type="entry name" value="Type I PLP-dependent aspartate aminotransferase-like (Major domain)"/>
    <property type="match status" value="1"/>
</dbReference>
<dbReference type="InterPro" id="IPR015424">
    <property type="entry name" value="PyrdxlP-dep_Trfase"/>
</dbReference>
<dbReference type="InterPro" id="IPR015421">
    <property type="entry name" value="PyrdxlP-dep_Trfase_major"/>
</dbReference>
<evidence type="ECO:0000256" key="6">
    <source>
        <dbReference type="RuleBase" id="RU362118"/>
    </source>
</evidence>
<comment type="subunit">
    <text evidence="2">Homotetramer.</text>
</comment>
<keyword evidence="7" id="KW-0456">Lyase</keyword>
<reference evidence="7 8" key="1">
    <citation type="submission" date="2018-05" db="EMBL/GenBank/DDBJ databases">
        <authorList>
            <consortium name="IHU Genomes"/>
        </authorList>
    </citation>
    <scope>NUCLEOTIDE SEQUENCE [LARGE SCALE GENOMIC DNA]</scope>
    <source>
        <strain evidence="7 8">P7335</strain>
    </source>
</reference>
<dbReference type="RefSeq" id="WP_083141538.1">
    <property type="nucleotide sequence ID" value="NZ_MVID01000001.1"/>
</dbReference>
<dbReference type="STRING" id="39692.BST38_02015"/>
<evidence type="ECO:0000256" key="3">
    <source>
        <dbReference type="ARBA" id="ARBA00022898"/>
    </source>
</evidence>
<keyword evidence="4" id="KW-0486">Methionine biosynthesis</keyword>
<dbReference type="Gene3D" id="3.90.1150.10">
    <property type="entry name" value="Aspartate Aminotransferase, domain 1"/>
    <property type="match status" value="1"/>
</dbReference>
<dbReference type="PANTHER" id="PTHR11808">
    <property type="entry name" value="TRANS-SULFURATION ENZYME FAMILY MEMBER"/>
    <property type="match status" value="1"/>
</dbReference>
<keyword evidence="4" id="KW-0028">Amino-acid biosynthesis</keyword>
<dbReference type="AlphaFoldDB" id="A0A375YJA2"/>
<name>A0A375YJA2_MYCPF</name>
<keyword evidence="3 5" id="KW-0663">Pyridoxal phosphate</keyword>
<keyword evidence="8" id="KW-1185">Reference proteome</keyword>
<dbReference type="GO" id="GO:0005737">
    <property type="term" value="C:cytoplasm"/>
    <property type="evidence" value="ECO:0007669"/>
    <property type="project" value="TreeGrafter"/>
</dbReference>
<evidence type="ECO:0000313" key="8">
    <source>
        <dbReference type="Proteomes" id="UP000252008"/>
    </source>
</evidence>
<dbReference type="GO" id="GO:0009086">
    <property type="term" value="P:methionine biosynthetic process"/>
    <property type="evidence" value="ECO:0007669"/>
    <property type="project" value="UniProtKB-KW"/>
</dbReference>
<proteinExistence type="inferred from homology"/>
<dbReference type="EMBL" id="UEGS01000001">
    <property type="protein sequence ID" value="SRX81208.1"/>
    <property type="molecule type" value="Genomic_DNA"/>
</dbReference>
<dbReference type="GO" id="GO:0004123">
    <property type="term" value="F:cystathionine gamma-lyase activity"/>
    <property type="evidence" value="ECO:0007669"/>
    <property type="project" value="TreeGrafter"/>
</dbReference>
<dbReference type="Proteomes" id="UP000252008">
    <property type="component" value="Unassembled WGS sequence"/>
</dbReference>
<dbReference type="Pfam" id="PF01053">
    <property type="entry name" value="Cys_Met_Meta_PP"/>
    <property type="match status" value="1"/>
</dbReference>